<sequence length="427" mass="49696">MKEDLLHFIWKYKKLQLNELVDSNNLPILIVDTGIHNHSAGPDFFNAQVKIGGQLWAGNVEIHLKSSDWYAHHHEKDVNYNNVILHVVWEDDAAVFRSDNSEIPTLALQNYISKNLLVAYQDLFNKSGIRFINCEKNIGHIDNFVFENWLERLYFERLERKSEWMFKLWENSKNDWEKVLFTVLLKTFGLKINGPSFLSLANALDFFTVRKLRSQTMGLESVFLGMTHLLDSEDIFDDYYLQLKKEFRHLKNKFELKEDGVQKPEFFRLRPPNFPTIRLSQLANLYAARPNLFSMILNASELKDLYAIFDVSASDYWNDHFTFGKTSKKSIKKPTQKFIDLLIINTILPLKFCYARYQGTTVNEDIIRIMSQIGKEENSVITSFKSHGISIDNAKESQALLQLYNEYCTQNKCLQCTVGNSLLQGNG</sequence>
<evidence type="ECO:0000313" key="1">
    <source>
        <dbReference type="EMBL" id="KKM98876.1"/>
    </source>
</evidence>
<comment type="caution">
    <text evidence="1">The sequence shown here is derived from an EMBL/GenBank/DDBJ whole genome shotgun (WGS) entry which is preliminary data.</text>
</comment>
<dbReference type="Pfam" id="PF11013">
    <property type="entry name" value="DUF2851"/>
    <property type="match status" value="1"/>
</dbReference>
<name>A0A0F9MHZ7_9ZZZZ</name>
<dbReference type="EMBL" id="LAZR01005566">
    <property type="protein sequence ID" value="KKM98876.1"/>
    <property type="molecule type" value="Genomic_DNA"/>
</dbReference>
<evidence type="ECO:0008006" key="2">
    <source>
        <dbReference type="Google" id="ProtNLM"/>
    </source>
</evidence>
<gene>
    <name evidence="1" type="ORF">LCGC14_1153540</name>
</gene>
<proteinExistence type="predicted"/>
<protein>
    <recommendedName>
        <fullName evidence="2">DUF2851 domain-containing protein</fullName>
    </recommendedName>
</protein>
<reference evidence="1" key="1">
    <citation type="journal article" date="2015" name="Nature">
        <title>Complex archaea that bridge the gap between prokaryotes and eukaryotes.</title>
        <authorList>
            <person name="Spang A."/>
            <person name="Saw J.H."/>
            <person name="Jorgensen S.L."/>
            <person name="Zaremba-Niedzwiedzka K."/>
            <person name="Martijn J."/>
            <person name="Lind A.E."/>
            <person name="van Eijk R."/>
            <person name="Schleper C."/>
            <person name="Guy L."/>
            <person name="Ettema T.J."/>
        </authorList>
    </citation>
    <scope>NUCLEOTIDE SEQUENCE</scope>
</reference>
<dbReference type="AlphaFoldDB" id="A0A0F9MHZ7"/>
<organism evidence="1">
    <name type="scientific">marine sediment metagenome</name>
    <dbReference type="NCBI Taxonomy" id="412755"/>
    <lineage>
        <taxon>unclassified sequences</taxon>
        <taxon>metagenomes</taxon>
        <taxon>ecological metagenomes</taxon>
    </lineage>
</organism>
<accession>A0A0F9MHZ7</accession>
<dbReference type="InterPro" id="IPR021272">
    <property type="entry name" value="DUF2851"/>
</dbReference>